<gene>
    <name evidence="1" type="ORF">AP75_04405</name>
</gene>
<dbReference type="CDD" id="cd00093">
    <property type="entry name" value="HTH_XRE"/>
    <property type="match status" value="1"/>
</dbReference>
<dbReference type="RefSeq" id="WP_031504306.1">
    <property type="nucleotide sequence ID" value="NZ_JASZ02000006.1"/>
</dbReference>
<dbReference type="Gene3D" id="3.30.160.250">
    <property type="match status" value="1"/>
</dbReference>
<reference evidence="1 2" key="1">
    <citation type="submission" date="2014-01" db="EMBL/GenBank/DDBJ databases">
        <authorList>
            <consortium name="Genome Consortium for Active Teaching"/>
            <person name="Sontag T.C."/>
            <person name="Newman J.D."/>
        </authorList>
    </citation>
    <scope>NUCLEOTIDE SEQUENCE [LARGE SCALE GENOMIC DNA]</scope>
    <source>
        <strain evidence="1 2">DSM 19056</strain>
    </source>
</reference>
<evidence type="ECO:0000313" key="1">
    <source>
        <dbReference type="EMBL" id="OWK98712.1"/>
    </source>
</evidence>
<protein>
    <submittedName>
        <fullName evidence="1">Transcriptional regulator</fullName>
    </submittedName>
</protein>
<sequence length="128" mass="14538">MKNYKFVVERTQTGFSAFAEDENLPVFTTGKDFEEIKTNILEALNLYLEHAGKKAATAENIITKLDLPSFFEFYSIINAKALSKRINMNESLLSQYVNGKKEPSEKQIQKILTGIKDLGKELMQLEIA</sequence>
<dbReference type="InterPro" id="IPR001387">
    <property type="entry name" value="Cro/C1-type_HTH"/>
</dbReference>
<name>A0A246BAJ3_9FLAO</name>
<accession>A0A246BAJ3</accession>
<reference evidence="1 2" key="2">
    <citation type="submission" date="2017-05" db="EMBL/GenBank/DDBJ databases">
        <title>Genome of Chryseobacterium haifense.</title>
        <authorList>
            <person name="Newman J.D."/>
        </authorList>
    </citation>
    <scope>NUCLEOTIDE SEQUENCE [LARGE SCALE GENOMIC DNA]</scope>
    <source>
        <strain evidence="1 2">DSM 19056</strain>
    </source>
</reference>
<organism evidence="1 2">
    <name type="scientific">Kaistella haifensis DSM 19056</name>
    <dbReference type="NCBI Taxonomy" id="1450526"/>
    <lineage>
        <taxon>Bacteria</taxon>
        <taxon>Pseudomonadati</taxon>
        <taxon>Bacteroidota</taxon>
        <taxon>Flavobacteriia</taxon>
        <taxon>Flavobacteriales</taxon>
        <taxon>Weeksellaceae</taxon>
        <taxon>Chryseobacterium group</taxon>
        <taxon>Kaistella</taxon>
    </lineage>
</organism>
<keyword evidence="2" id="KW-1185">Reference proteome</keyword>
<dbReference type="AlphaFoldDB" id="A0A246BAJ3"/>
<proteinExistence type="predicted"/>
<evidence type="ECO:0000313" key="2">
    <source>
        <dbReference type="Proteomes" id="UP000197587"/>
    </source>
</evidence>
<dbReference type="EMBL" id="JASZ02000006">
    <property type="protein sequence ID" value="OWK98712.1"/>
    <property type="molecule type" value="Genomic_DNA"/>
</dbReference>
<dbReference type="Proteomes" id="UP000197587">
    <property type="component" value="Unassembled WGS sequence"/>
</dbReference>
<comment type="caution">
    <text evidence="1">The sequence shown here is derived from an EMBL/GenBank/DDBJ whole genome shotgun (WGS) entry which is preliminary data.</text>
</comment>